<comment type="cofactor">
    <cofactor evidence="1">
        <name>[4Fe-4S] cluster</name>
        <dbReference type="ChEBI" id="CHEBI:49883"/>
    </cofactor>
</comment>
<dbReference type="SUPFAM" id="SSF102114">
    <property type="entry name" value="Radical SAM enzymes"/>
    <property type="match status" value="1"/>
</dbReference>
<gene>
    <name evidence="11" type="ORF">C4541_11000</name>
</gene>
<evidence type="ECO:0000313" key="12">
    <source>
        <dbReference type="Proteomes" id="UP000266426"/>
    </source>
</evidence>
<dbReference type="PROSITE" id="PS51332">
    <property type="entry name" value="B12_BINDING"/>
    <property type="match status" value="1"/>
</dbReference>
<evidence type="ECO:0000256" key="4">
    <source>
        <dbReference type="ARBA" id="ARBA00022691"/>
    </source>
</evidence>
<dbReference type="GO" id="GO:0003824">
    <property type="term" value="F:catalytic activity"/>
    <property type="evidence" value="ECO:0007669"/>
    <property type="project" value="InterPro"/>
</dbReference>
<dbReference type="InterPro" id="IPR006158">
    <property type="entry name" value="Cobalamin-bd"/>
</dbReference>
<feature type="transmembrane region" description="Helical" evidence="8">
    <location>
        <begin position="452"/>
        <end position="470"/>
    </location>
</feature>
<keyword evidence="6" id="KW-0408">Iron</keyword>
<reference evidence="11 12" key="1">
    <citation type="journal article" date="2017" name="ISME J.">
        <title>Energy and carbon metabolisms in a deep terrestrial subsurface fluid microbial community.</title>
        <authorList>
            <person name="Momper L."/>
            <person name="Jungbluth S.P."/>
            <person name="Lee M.D."/>
            <person name="Amend J.P."/>
        </authorList>
    </citation>
    <scope>NUCLEOTIDE SEQUENCE [LARGE SCALE GENOMIC DNA]</scope>
    <source>
        <strain evidence="11">SURF_26</strain>
    </source>
</reference>
<dbReference type="GO" id="GO:0046872">
    <property type="term" value="F:metal ion binding"/>
    <property type="evidence" value="ECO:0007669"/>
    <property type="project" value="UniProtKB-KW"/>
</dbReference>
<dbReference type="Gene3D" id="3.80.30.20">
    <property type="entry name" value="tm_1862 like domain"/>
    <property type="match status" value="1"/>
</dbReference>
<dbReference type="Pfam" id="PF02310">
    <property type="entry name" value="B12-binding"/>
    <property type="match status" value="1"/>
</dbReference>
<dbReference type="InterPro" id="IPR023404">
    <property type="entry name" value="rSAM_horseshoe"/>
</dbReference>
<dbReference type="InterPro" id="IPR058240">
    <property type="entry name" value="rSAM_sf"/>
</dbReference>
<keyword evidence="3" id="KW-0808">Transferase</keyword>
<dbReference type="InterPro" id="IPR006638">
    <property type="entry name" value="Elp3/MiaA/NifB-like_rSAM"/>
</dbReference>
<evidence type="ECO:0000256" key="2">
    <source>
        <dbReference type="ARBA" id="ARBA00022603"/>
    </source>
</evidence>
<proteinExistence type="predicted"/>
<evidence type="ECO:0000256" key="6">
    <source>
        <dbReference type="ARBA" id="ARBA00023004"/>
    </source>
</evidence>
<dbReference type="CDD" id="cd02068">
    <property type="entry name" value="radical_SAM_B12_BD"/>
    <property type="match status" value="1"/>
</dbReference>
<name>A0A3A4QY83_9BACT</name>
<keyword evidence="7" id="KW-0411">Iron-sulfur</keyword>
<feature type="domain" description="B12-binding" evidence="9">
    <location>
        <begin position="19"/>
        <end position="158"/>
    </location>
</feature>
<dbReference type="Gene3D" id="3.40.50.280">
    <property type="entry name" value="Cobalamin-binding domain"/>
    <property type="match status" value="1"/>
</dbReference>
<dbReference type="SFLD" id="SFLDG01123">
    <property type="entry name" value="methyltransferase_(Class_B)"/>
    <property type="match status" value="1"/>
</dbReference>
<evidence type="ECO:0000256" key="7">
    <source>
        <dbReference type="ARBA" id="ARBA00023014"/>
    </source>
</evidence>
<keyword evidence="5" id="KW-0479">Metal-binding</keyword>
<dbReference type="SFLD" id="SFLDS00029">
    <property type="entry name" value="Radical_SAM"/>
    <property type="match status" value="1"/>
</dbReference>
<dbReference type="PANTHER" id="PTHR43409">
    <property type="entry name" value="ANAEROBIC MAGNESIUM-PROTOPORPHYRIN IX MONOMETHYL ESTER CYCLASE-RELATED"/>
    <property type="match status" value="1"/>
</dbReference>
<dbReference type="EMBL" id="QZJZ01000086">
    <property type="protein sequence ID" value="RJP57096.1"/>
    <property type="molecule type" value="Genomic_DNA"/>
</dbReference>
<evidence type="ECO:0000256" key="8">
    <source>
        <dbReference type="SAM" id="Phobius"/>
    </source>
</evidence>
<evidence type="ECO:0000256" key="5">
    <source>
        <dbReference type="ARBA" id="ARBA00022723"/>
    </source>
</evidence>
<evidence type="ECO:0000259" key="9">
    <source>
        <dbReference type="PROSITE" id="PS51332"/>
    </source>
</evidence>
<dbReference type="PANTHER" id="PTHR43409:SF7">
    <property type="entry name" value="BLL1977 PROTEIN"/>
    <property type="match status" value="1"/>
</dbReference>
<keyword evidence="2" id="KW-0489">Methyltransferase</keyword>
<evidence type="ECO:0000259" key="10">
    <source>
        <dbReference type="PROSITE" id="PS51918"/>
    </source>
</evidence>
<keyword evidence="4" id="KW-0949">S-adenosyl-L-methionine</keyword>
<dbReference type="InterPro" id="IPR007197">
    <property type="entry name" value="rSAM"/>
</dbReference>
<organism evidence="11 12">
    <name type="scientific">Candidatus Auribacter fodinae</name>
    <dbReference type="NCBI Taxonomy" id="2093366"/>
    <lineage>
        <taxon>Bacteria</taxon>
        <taxon>Pseudomonadati</taxon>
        <taxon>Candidatus Auribacterota</taxon>
        <taxon>Candidatus Auribacteria</taxon>
        <taxon>Candidatus Auribacterales</taxon>
        <taxon>Candidatus Auribacteraceae</taxon>
        <taxon>Candidatus Auribacter</taxon>
    </lineage>
</organism>
<dbReference type="AlphaFoldDB" id="A0A3A4QY83"/>
<dbReference type="PROSITE" id="PS51918">
    <property type="entry name" value="RADICAL_SAM"/>
    <property type="match status" value="1"/>
</dbReference>
<dbReference type="InterPro" id="IPR051198">
    <property type="entry name" value="BchE-like"/>
</dbReference>
<dbReference type="Pfam" id="PF04055">
    <property type="entry name" value="Radical_SAM"/>
    <property type="match status" value="1"/>
</dbReference>
<protein>
    <submittedName>
        <fullName evidence="11">Radical SAM protein</fullName>
    </submittedName>
</protein>
<comment type="caution">
    <text evidence="11">The sequence shown here is derived from an EMBL/GenBank/DDBJ whole genome shotgun (WGS) entry which is preliminary data.</text>
</comment>
<keyword evidence="8" id="KW-1133">Transmembrane helix</keyword>
<dbReference type="Proteomes" id="UP000266426">
    <property type="component" value="Unassembled WGS sequence"/>
</dbReference>
<dbReference type="SMART" id="SM00729">
    <property type="entry name" value="Elp3"/>
    <property type="match status" value="1"/>
</dbReference>
<feature type="domain" description="Radical SAM core" evidence="10">
    <location>
        <begin position="194"/>
        <end position="428"/>
    </location>
</feature>
<dbReference type="InterPro" id="IPR034466">
    <property type="entry name" value="Methyltransferase_Class_B"/>
</dbReference>
<dbReference type="GO" id="GO:0031419">
    <property type="term" value="F:cobalamin binding"/>
    <property type="evidence" value="ECO:0007669"/>
    <property type="project" value="InterPro"/>
</dbReference>
<evidence type="ECO:0000256" key="1">
    <source>
        <dbReference type="ARBA" id="ARBA00001966"/>
    </source>
</evidence>
<sequence>MLSAEKKRSLFRMVIPLYPSSTIYSFVSNKMTSLGAVCIASTVNDIAFWDAEVIDENNLRLFGPRSIHGGADHEFLQKQRPADIVGLYGGLTSTIPRLYKIAQFYKKQGVITVAGGQHFADDTIDEAFSNGIDYIVVGEGEDAIKEIIGALQGNGCIDDIKGIVYKKNDRIIRTPIRPPSTDFDARPIPDFALVRYAKIDIYPVERIRGCGMDCEFCTVKGKPRYASPERALEIISSIVETRKGKSFFIVDDLFGQQRDETIRFCRMLEDYQKRIGRGLSFTAQMRLDKAYDTELLTSMQKAGINKVAIGFESPIEEDLKIMKKKLKIQDIVMLSRALHKKGFFVHGMFIFGYPLRQYESLTTSLSERIRRYKKFIKEAKIDTVQILLPIPLPGTELRQRLMQNGRVYPKCDIGWEYYDGTFPLFEPDPPLTAEDMHQAARKIMGSFYQFKYMFMIGLNVISFISIIAYLHNIKLGWSKWYRYWRNDLIRFGGWITIRKWTHAFRKDMFLQKIQIARQHLNGKS</sequence>
<accession>A0A3A4QY83</accession>
<keyword evidence="8" id="KW-0472">Membrane</keyword>
<evidence type="ECO:0000313" key="11">
    <source>
        <dbReference type="EMBL" id="RJP57096.1"/>
    </source>
</evidence>
<keyword evidence="8" id="KW-0812">Transmembrane</keyword>
<dbReference type="SFLD" id="SFLDG01082">
    <property type="entry name" value="B12-binding_domain_containing"/>
    <property type="match status" value="1"/>
</dbReference>
<dbReference type="GO" id="GO:0051539">
    <property type="term" value="F:4 iron, 4 sulfur cluster binding"/>
    <property type="evidence" value="ECO:0007669"/>
    <property type="project" value="UniProtKB-KW"/>
</dbReference>
<evidence type="ECO:0000256" key="3">
    <source>
        <dbReference type="ARBA" id="ARBA00022679"/>
    </source>
</evidence>